<dbReference type="SUPFAM" id="SSF48403">
    <property type="entry name" value="Ankyrin repeat"/>
    <property type="match status" value="1"/>
</dbReference>
<feature type="non-terminal residue" evidence="2">
    <location>
        <position position="107"/>
    </location>
</feature>
<gene>
    <name evidence="2" type="ORF">OXD698_LOCUS51059</name>
</gene>
<dbReference type="GO" id="GO:0008277">
    <property type="term" value="P:regulation of G protein-coupled receptor signaling pathway"/>
    <property type="evidence" value="ECO:0007669"/>
    <property type="project" value="TreeGrafter"/>
</dbReference>
<sequence length="107" mass="11665">ETGTSSVHVAASRGQLNQIELLCIFGGDPAATDNAGVSPEEHARANGYSDLADRLVELQYELTDRLTCFIGGKRPDHKIGLHINLPELNENLDISDQALIAREKLQQ</sequence>
<evidence type="ECO:0000313" key="3">
    <source>
        <dbReference type="Proteomes" id="UP000663844"/>
    </source>
</evidence>
<dbReference type="InterPro" id="IPR002110">
    <property type="entry name" value="Ankyrin_rpt"/>
</dbReference>
<dbReference type="PANTHER" id="PTHR46097">
    <property type="entry name" value="G PROTEIN-COUPLED RECEPTOR KINASE INTERACTING ARFGAP"/>
    <property type="match status" value="1"/>
</dbReference>
<reference evidence="2" key="1">
    <citation type="submission" date="2021-02" db="EMBL/GenBank/DDBJ databases">
        <authorList>
            <person name="Nowell W R."/>
        </authorList>
    </citation>
    <scope>NUCLEOTIDE SEQUENCE</scope>
</reference>
<proteinExistence type="predicted"/>
<comment type="caution">
    <text evidence="2">The sequence shown here is derived from an EMBL/GenBank/DDBJ whole genome shotgun (WGS) entry which is preliminary data.</text>
</comment>
<dbReference type="GO" id="GO:0031267">
    <property type="term" value="F:small GTPase binding"/>
    <property type="evidence" value="ECO:0007669"/>
    <property type="project" value="TreeGrafter"/>
</dbReference>
<dbReference type="AlphaFoldDB" id="A0A820NW31"/>
<dbReference type="GO" id="GO:0098793">
    <property type="term" value="C:presynapse"/>
    <property type="evidence" value="ECO:0007669"/>
    <property type="project" value="GOC"/>
</dbReference>
<dbReference type="Gene3D" id="1.25.40.20">
    <property type="entry name" value="Ankyrin repeat-containing domain"/>
    <property type="match status" value="1"/>
</dbReference>
<dbReference type="GO" id="GO:0005096">
    <property type="term" value="F:GTPase activator activity"/>
    <property type="evidence" value="ECO:0007669"/>
    <property type="project" value="InterPro"/>
</dbReference>
<dbReference type="GO" id="GO:0032012">
    <property type="term" value="P:regulation of ARF protein signal transduction"/>
    <property type="evidence" value="ECO:0007669"/>
    <property type="project" value="InterPro"/>
</dbReference>
<dbReference type="EMBL" id="CAJOAZ010025538">
    <property type="protein sequence ID" value="CAF4393803.1"/>
    <property type="molecule type" value="Genomic_DNA"/>
</dbReference>
<dbReference type="InterPro" id="IPR047161">
    <property type="entry name" value="GIT-like"/>
</dbReference>
<feature type="repeat" description="ANK" evidence="1">
    <location>
        <begin position="2"/>
        <end position="34"/>
    </location>
</feature>
<protein>
    <submittedName>
        <fullName evidence="2">Uncharacterized protein</fullName>
    </submittedName>
</protein>
<dbReference type="GO" id="GO:0036465">
    <property type="term" value="P:synaptic vesicle recycling"/>
    <property type="evidence" value="ECO:0007669"/>
    <property type="project" value="TreeGrafter"/>
</dbReference>
<feature type="non-terminal residue" evidence="2">
    <location>
        <position position="1"/>
    </location>
</feature>
<dbReference type="Proteomes" id="UP000663844">
    <property type="component" value="Unassembled WGS sequence"/>
</dbReference>
<evidence type="ECO:0000313" key="2">
    <source>
        <dbReference type="EMBL" id="CAF4393803.1"/>
    </source>
</evidence>
<keyword evidence="1" id="KW-0040">ANK repeat</keyword>
<dbReference type="PANTHER" id="PTHR46097:SF3">
    <property type="entry name" value="ARF GTPASE-ACTIVATING PROTEIN GIT"/>
    <property type="match status" value="1"/>
</dbReference>
<dbReference type="GO" id="GO:0007420">
    <property type="term" value="P:brain development"/>
    <property type="evidence" value="ECO:0007669"/>
    <property type="project" value="InterPro"/>
</dbReference>
<accession>A0A820NW31</accession>
<dbReference type="InterPro" id="IPR036770">
    <property type="entry name" value="Ankyrin_rpt-contain_sf"/>
</dbReference>
<name>A0A820NW31_9BILA</name>
<evidence type="ECO:0000256" key="1">
    <source>
        <dbReference type="PROSITE-ProRule" id="PRU00023"/>
    </source>
</evidence>
<dbReference type="PROSITE" id="PS50088">
    <property type="entry name" value="ANK_REPEAT"/>
    <property type="match status" value="1"/>
</dbReference>
<organism evidence="2 3">
    <name type="scientific">Adineta steineri</name>
    <dbReference type="NCBI Taxonomy" id="433720"/>
    <lineage>
        <taxon>Eukaryota</taxon>
        <taxon>Metazoa</taxon>
        <taxon>Spiralia</taxon>
        <taxon>Gnathifera</taxon>
        <taxon>Rotifera</taxon>
        <taxon>Eurotatoria</taxon>
        <taxon>Bdelloidea</taxon>
        <taxon>Adinetida</taxon>
        <taxon>Adinetidae</taxon>
        <taxon>Adineta</taxon>
    </lineage>
</organism>